<dbReference type="PANTHER" id="PTHR21633:SF10">
    <property type="entry name" value="IQ MOTIF CONTAINING F4"/>
    <property type="match status" value="1"/>
</dbReference>
<dbReference type="SUPFAM" id="SSF52540">
    <property type="entry name" value="P-loop containing nucleoside triphosphate hydrolases"/>
    <property type="match status" value="1"/>
</dbReference>
<sequence length="142" mass="16727">MPADVELASIKIQAWWRGTLVRRTLLLAALSAWTIQCWWRETMARLLDRKLQKVMVTSRRQAQAAVKLQSWVRMWLVRKRYLHLLNTVQKLQDSRNPYVCKGLKMIQGSYELIGNELKLQVDIFLESQICRISDCIPFPIKN</sequence>
<keyword evidence="1" id="KW-1185">Reference proteome</keyword>
<dbReference type="RefSeq" id="XP_005348249.1">
    <property type="nucleotide sequence ID" value="XM_005348192.1"/>
</dbReference>
<name>A0ABM0KKN5_MICOH</name>
<dbReference type="InterPro" id="IPR027417">
    <property type="entry name" value="P-loop_NTPase"/>
</dbReference>
<evidence type="ECO:0000313" key="1">
    <source>
        <dbReference type="Proteomes" id="UP000694915"/>
    </source>
</evidence>
<dbReference type="Proteomes" id="UP000694915">
    <property type="component" value="Chromosome 5"/>
</dbReference>
<proteinExistence type="predicted"/>
<dbReference type="InterPro" id="IPR000048">
    <property type="entry name" value="IQ_motif_EF-hand-BS"/>
</dbReference>
<gene>
    <name evidence="2" type="primary">LOC101989641</name>
</gene>
<dbReference type="SMART" id="SM00015">
    <property type="entry name" value="IQ"/>
    <property type="match status" value="2"/>
</dbReference>
<evidence type="ECO:0000313" key="2">
    <source>
        <dbReference type="RefSeq" id="XP_005348249.1"/>
    </source>
</evidence>
<accession>A0ABM0KKN5</accession>
<reference evidence="2" key="1">
    <citation type="submission" date="2025-08" db="UniProtKB">
        <authorList>
            <consortium name="RefSeq"/>
        </authorList>
    </citation>
    <scope>IDENTIFICATION</scope>
</reference>
<dbReference type="GeneID" id="101989641"/>
<organism evidence="1 2">
    <name type="scientific">Microtus ochrogaster</name>
    <name type="common">Prairie vole</name>
    <dbReference type="NCBI Taxonomy" id="79684"/>
    <lineage>
        <taxon>Eukaryota</taxon>
        <taxon>Metazoa</taxon>
        <taxon>Chordata</taxon>
        <taxon>Craniata</taxon>
        <taxon>Vertebrata</taxon>
        <taxon>Euteleostomi</taxon>
        <taxon>Mammalia</taxon>
        <taxon>Eutheria</taxon>
        <taxon>Euarchontoglires</taxon>
        <taxon>Glires</taxon>
        <taxon>Rodentia</taxon>
        <taxon>Myomorpha</taxon>
        <taxon>Muroidea</taxon>
        <taxon>Cricetidae</taxon>
        <taxon>Arvicolinae</taxon>
        <taxon>Microtus</taxon>
    </lineage>
</organism>
<dbReference type="Gene3D" id="1.20.5.190">
    <property type="match status" value="2"/>
</dbReference>
<dbReference type="Pfam" id="PF00612">
    <property type="entry name" value="IQ"/>
    <property type="match status" value="2"/>
</dbReference>
<protein>
    <submittedName>
        <fullName evidence="2">IQ domain-containing protein F5-like</fullName>
    </submittedName>
</protein>
<dbReference type="InterPro" id="IPR039887">
    <property type="entry name" value="IQCF"/>
</dbReference>
<dbReference type="PROSITE" id="PS50096">
    <property type="entry name" value="IQ"/>
    <property type="match status" value="2"/>
</dbReference>
<dbReference type="PANTHER" id="PTHR21633">
    <property type="entry name" value="IQ MOTIF CONTAINING F"/>
    <property type="match status" value="1"/>
</dbReference>